<keyword evidence="2 5" id="KW-0812">Transmembrane</keyword>
<feature type="transmembrane region" description="Helical" evidence="5">
    <location>
        <begin position="375"/>
        <end position="393"/>
    </location>
</feature>
<evidence type="ECO:0000256" key="3">
    <source>
        <dbReference type="ARBA" id="ARBA00022989"/>
    </source>
</evidence>
<keyword evidence="4 5" id="KW-0472">Membrane</keyword>
<dbReference type="PANTHER" id="PTHR11785:SF512">
    <property type="entry name" value="SOBREMESA, ISOFORM B"/>
    <property type="match status" value="1"/>
</dbReference>
<dbReference type="InterPro" id="IPR050598">
    <property type="entry name" value="AminoAcid_Transporter"/>
</dbReference>
<feature type="transmembrane region" description="Helical" evidence="5">
    <location>
        <begin position="250"/>
        <end position="272"/>
    </location>
</feature>
<evidence type="ECO:0000313" key="6">
    <source>
        <dbReference type="EMBL" id="CAK8685042.1"/>
    </source>
</evidence>
<sequence length="486" mass="52850">MESNSPDKSFQLPKRITLVQGVCLVIGVCIGSGIYVTPGKVILATNGSVGLSIFVWILSGLLCGLSALCYCELGSCVKQSGLDYTYFYVAFGPLPAFLYQWVMVTLATTVGNAIKLIIFGSYFVSLLGVSLCKQEGSNLAKMSGILVLSAVTMMQFFSVKQSMRLEVFITTLKLLSLTLFLAVGIFHLIAGNGTGAENFRNAFRPEELGKVQFLSIWNAVYFCTYTYNGWQVLNSATEEIINFQRTLPRAVIIAMSTLIIGYSLTNVAYIAVLGAEEMTTGDVVAAKFAEKVFGSVSWLIPLIICASVLGSLNGGLFAGARVLYSAASKGHMPQIFSMVHTHRYTPIPALIYKSSLTMIILYVGNFESLLLAYEFLMWTINGLSAVSLLVLRWKQPRLRRPCKIPLLIPVVVVIASLSLVLLPLIERPALSILGSVAYILAGIPLYYIFVVKQAKIPGISKCTYALQCILQVASTSTGNLTNNTKC</sequence>
<dbReference type="EMBL" id="CAWYQH010000098">
    <property type="protein sequence ID" value="CAK8685042.1"/>
    <property type="molecule type" value="Genomic_DNA"/>
</dbReference>
<feature type="transmembrane region" description="Helical" evidence="5">
    <location>
        <begin position="85"/>
        <end position="107"/>
    </location>
</feature>
<feature type="transmembrane region" description="Helical" evidence="5">
    <location>
        <begin position="405"/>
        <end position="425"/>
    </location>
</feature>
<evidence type="ECO:0000313" key="7">
    <source>
        <dbReference type="Proteomes" id="UP001642483"/>
    </source>
</evidence>
<feature type="transmembrane region" description="Helical" evidence="5">
    <location>
        <begin position="169"/>
        <end position="190"/>
    </location>
</feature>
<feature type="transmembrane region" description="Helical" evidence="5">
    <location>
        <begin position="113"/>
        <end position="132"/>
    </location>
</feature>
<protein>
    <submittedName>
        <fullName evidence="6">Uncharacterized protein</fullName>
    </submittedName>
</protein>
<feature type="transmembrane region" description="Helical" evidence="5">
    <location>
        <begin position="344"/>
        <end position="363"/>
    </location>
</feature>
<evidence type="ECO:0000256" key="2">
    <source>
        <dbReference type="ARBA" id="ARBA00022692"/>
    </source>
</evidence>
<feature type="transmembrane region" description="Helical" evidence="5">
    <location>
        <begin position="431"/>
        <end position="451"/>
    </location>
</feature>
<name>A0ABP0FZM8_CLALP</name>
<dbReference type="PANTHER" id="PTHR11785">
    <property type="entry name" value="AMINO ACID TRANSPORTER"/>
    <property type="match status" value="1"/>
</dbReference>
<keyword evidence="7" id="KW-1185">Reference proteome</keyword>
<dbReference type="Gene3D" id="1.20.1740.10">
    <property type="entry name" value="Amino acid/polyamine transporter I"/>
    <property type="match status" value="1"/>
</dbReference>
<reference evidence="6 7" key="1">
    <citation type="submission" date="2024-02" db="EMBL/GenBank/DDBJ databases">
        <authorList>
            <person name="Daric V."/>
            <person name="Darras S."/>
        </authorList>
    </citation>
    <scope>NUCLEOTIDE SEQUENCE [LARGE SCALE GENOMIC DNA]</scope>
</reference>
<comment type="caution">
    <text evidence="6">The sequence shown here is derived from an EMBL/GenBank/DDBJ whole genome shotgun (WGS) entry which is preliminary data.</text>
</comment>
<feature type="transmembrane region" description="Helical" evidence="5">
    <location>
        <begin position="139"/>
        <end position="157"/>
    </location>
</feature>
<dbReference type="Pfam" id="PF13520">
    <property type="entry name" value="AA_permease_2"/>
    <property type="match status" value="1"/>
</dbReference>
<feature type="transmembrane region" description="Helical" evidence="5">
    <location>
        <begin position="49"/>
        <end position="73"/>
    </location>
</feature>
<dbReference type="Proteomes" id="UP001642483">
    <property type="component" value="Unassembled WGS sequence"/>
</dbReference>
<dbReference type="PIRSF" id="PIRSF006060">
    <property type="entry name" value="AA_transporter"/>
    <property type="match status" value="1"/>
</dbReference>
<keyword evidence="3 5" id="KW-1133">Transmembrane helix</keyword>
<proteinExistence type="predicted"/>
<organism evidence="6 7">
    <name type="scientific">Clavelina lepadiformis</name>
    <name type="common">Light-bulb sea squirt</name>
    <name type="synonym">Ascidia lepadiformis</name>
    <dbReference type="NCBI Taxonomy" id="159417"/>
    <lineage>
        <taxon>Eukaryota</taxon>
        <taxon>Metazoa</taxon>
        <taxon>Chordata</taxon>
        <taxon>Tunicata</taxon>
        <taxon>Ascidiacea</taxon>
        <taxon>Aplousobranchia</taxon>
        <taxon>Clavelinidae</taxon>
        <taxon>Clavelina</taxon>
    </lineage>
</organism>
<accession>A0ABP0FZM8</accession>
<evidence type="ECO:0000256" key="1">
    <source>
        <dbReference type="ARBA" id="ARBA00004141"/>
    </source>
</evidence>
<feature type="transmembrane region" description="Helical" evidence="5">
    <location>
        <begin position="16"/>
        <end position="37"/>
    </location>
</feature>
<evidence type="ECO:0000256" key="5">
    <source>
        <dbReference type="SAM" id="Phobius"/>
    </source>
</evidence>
<gene>
    <name evidence="6" type="ORF">CVLEPA_LOCUS16201</name>
</gene>
<comment type="subcellular location">
    <subcellularLocation>
        <location evidence="1">Membrane</location>
        <topology evidence="1">Multi-pass membrane protein</topology>
    </subcellularLocation>
</comment>
<dbReference type="InterPro" id="IPR002293">
    <property type="entry name" value="AA/rel_permease1"/>
</dbReference>
<feature type="transmembrane region" description="Helical" evidence="5">
    <location>
        <begin position="298"/>
        <end position="324"/>
    </location>
</feature>
<evidence type="ECO:0000256" key="4">
    <source>
        <dbReference type="ARBA" id="ARBA00023136"/>
    </source>
</evidence>